<name>A0ACD0WLG9_CLALS</name>
<evidence type="ECO:0000313" key="2">
    <source>
        <dbReference type="Proteomes" id="UP000326582"/>
    </source>
</evidence>
<gene>
    <name evidence="1" type="ORF">EJF14_40293</name>
</gene>
<accession>A0ACD0WLG9</accession>
<proteinExistence type="predicted"/>
<dbReference type="EMBL" id="CP038487">
    <property type="protein sequence ID" value="QFZ28260.1"/>
    <property type="molecule type" value="Genomic_DNA"/>
</dbReference>
<sequence length="13" mass="1347">MQCNCGDNCACAN</sequence>
<organism evidence="1 2">
    <name type="scientific">Clavispora lusitaniae</name>
    <name type="common">Candida lusitaniae</name>
    <dbReference type="NCBI Taxonomy" id="36911"/>
    <lineage>
        <taxon>Eukaryota</taxon>
        <taxon>Fungi</taxon>
        <taxon>Dikarya</taxon>
        <taxon>Ascomycota</taxon>
        <taxon>Saccharomycotina</taxon>
        <taxon>Pichiomycetes</taxon>
        <taxon>Metschnikowiaceae</taxon>
        <taxon>Clavispora</taxon>
    </lineage>
</organism>
<evidence type="ECO:0000313" key="1">
    <source>
        <dbReference type="EMBL" id="QFZ28260.1"/>
    </source>
</evidence>
<dbReference type="Proteomes" id="UP000326582">
    <property type="component" value="Chromosome 4"/>
</dbReference>
<keyword evidence="2" id="KW-1185">Reference proteome</keyword>
<protein>
    <submittedName>
        <fullName evidence="1">NADH-ubiquinone oxidoreductase subunit</fullName>
    </submittedName>
</protein>
<reference evidence="2" key="1">
    <citation type="journal article" date="2019" name="MBio">
        <title>Comparative genomics for the elucidation of multidrug resistance (MDR) in Candida lusitaniae.</title>
        <authorList>
            <person name="Kannan A."/>
            <person name="Asner S.A."/>
            <person name="Trachsel E."/>
            <person name="Kelly S."/>
            <person name="Parker J."/>
            <person name="Sanglard D."/>
        </authorList>
    </citation>
    <scope>NUCLEOTIDE SEQUENCE [LARGE SCALE GENOMIC DNA]</scope>
    <source>
        <strain evidence="2">P1</strain>
    </source>
</reference>